<keyword evidence="1" id="KW-0687">Ribonucleoprotein</keyword>
<dbReference type="EMBL" id="JACGWM010000006">
    <property type="protein sequence ID" value="KAL0368131.1"/>
    <property type="molecule type" value="Genomic_DNA"/>
</dbReference>
<dbReference type="AlphaFoldDB" id="A0AAW2QKA9"/>
<dbReference type="GO" id="GO:1990904">
    <property type="term" value="C:ribonucleoprotein complex"/>
    <property type="evidence" value="ECO:0007669"/>
    <property type="project" value="UniProtKB-KW"/>
</dbReference>
<gene>
    <name evidence="1" type="ORF">Scaly_1032000</name>
</gene>
<comment type="caution">
    <text evidence="1">The sequence shown here is derived from an EMBL/GenBank/DDBJ whole genome shotgun (WGS) entry which is preliminary data.</text>
</comment>
<evidence type="ECO:0000313" key="1">
    <source>
        <dbReference type="EMBL" id="KAL0368131.1"/>
    </source>
</evidence>
<sequence length="233" mass="25251">MERGYACGCKTWLPNLTIQQEKNIVIVRWIKPMGHGMKLNTDGASKGSTGLAGAGGTWSLFFAIQNLLCDGYGQNDRELEINGSKWGVLISAAAANSLAANERKPTADHPLCTTAAALAAINLFRRSSNRRIRTGSLSDRNSYLYLNCRSNEHNFAGHGGDIAAVVYEPVVDNTVEVNGNEKTDIGMVVIRGNSVVTIEALRQGHANLLYIVPSQHKLTKPKKMELGLAKQSN</sequence>
<reference evidence="1" key="2">
    <citation type="journal article" date="2024" name="Plant">
        <title>Genomic evolution and insights into agronomic trait innovations of Sesamum species.</title>
        <authorList>
            <person name="Miao H."/>
            <person name="Wang L."/>
            <person name="Qu L."/>
            <person name="Liu H."/>
            <person name="Sun Y."/>
            <person name="Le M."/>
            <person name="Wang Q."/>
            <person name="Wei S."/>
            <person name="Zheng Y."/>
            <person name="Lin W."/>
            <person name="Duan Y."/>
            <person name="Cao H."/>
            <person name="Xiong S."/>
            <person name="Wang X."/>
            <person name="Wei L."/>
            <person name="Li C."/>
            <person name="Ma Q."/>
            <person name="Ju M."/>
            <person name="Zhao R."/>
            <person name="Li G."/>
            <person name="Mu C."/>
            <person name="Tian Q."/>
            <person name="Mei H."/>
            <person name="Zhang T."/>
            <person name="Gao T."/>
            <person name="Zhang H."/>
        </authorList>
    </citation>
    <scope>NUCLEOTIDE SEQUENCE</scope>
    <source>
        <strain evidence="1">KEN8</strain>
    </source>
</reference>
<name>A0AAW2QKA9_9LAMI</name>
<accession>A0AAW2QKA9</accession>
<proteinExistence type="predicted"/>
<reference evidence="1" key="1">
    <citation type="submission" date="2020-06" db="EMBL/GenBank/DDBJ databases">
        <authorList>
            <person name="Li T."/>
            <person name="Hu X."/>
            <person name="Zhang T."/>
            <person name="Song X."/>
            <person name="Zhang H."/>
            <person name="Dai N."/>
            <person name="Sheng W."/>
            <person name="Hou X."/>
            <person name="Wei L."/>
        </authorList>
    </citation>
    <scope>NUCLEOTIDE SEQUENCE</scope>
    <source>
        <strain evidence="1">KEN8</strain>
        <tissue evidence="1">Leaf</tissue>
    </source>
</reference>
<organism evidence="1">
    <name type="scientific">Sesamum calycinum</name>
    <dbReference type="NCBI Taxonomy" id="2727403"/>
    <lineage>
        <taxon>Eukaryota</taxon>
        <taxon>Viridiplantae</taxon>
        <taxon>Streptophyta</taxon>
        <taxon>Embryophyta</taxon>
        <taxon>Tracheophyta</taxon>
        <taxon>Spermatophyta</taxon>
        <taxon>Magnoliopsida</taxon>
        <taxon>eudicotyledons</taxon>
        <taxon>Gunneridae</taxon>
        <taxon>Pentapetalae</taxon>
        <taxon>asterids</taxon>
        <taxon>lamiids</taxon>
        <taxon>Lamiales</taxon>
        <taxon>Pedaliaceae</taxon>
        <taxon>Sesamum</taxon>
    </lineage>
</organism>
<protein>
    <submittedName>
        <fullName evidence="1">Small nuclear ribonucleoprotein G</fullName>
    </submittedName>
</protein>